<accession>A0ABX6F3K2</accession>
<feature type="region of interest" description="Disordered" evidence="1">
    <location>
        <begin position="45"/>
        <end position="65"/>
    </location>
</feature>
<protein>
    <submittedName>
        <fullName evidence="2">YNL050C</fullName>
    </submittedName>
</protein>
<dbReference type="Proteomes" id="UP000422736">
    <property type="component" value="Chromosome 8"/>
</dbReference>
<dbReference type="InterPro" id="IPR018555">
    <property type="entry name" value="C630.06c-like"/>
</dbReference>
<proteinExistence type="predicted"/>
<feature type="compositionally biased region" description="Basic residues" evidence="1">
    <location>
        <begin position="263"/>
        <end position="272"/>
    </location>
</feature>
<dbReference type="Pfam" id="PF09428">
    <property type="entry name" value="DUF2011"/>
    <property type="match status" value="1"/>
</dbReference>
<evidence type="ECO:0000313" key="3">
    <source>
        <dbReference type="Proteomes" id="UP000422736"/>
    </source>
</evidence>
<feature type="compositionally biased region" description="Low complexity" evidence="1">
    <location>
        <begin position="247"/>
        <end position="262"/>
    </location>
</feature>
<evidence type="ECO:0000313" key="2">
    <source>
        <dbReference type="EMBL" id="QGN17729.1"/>
    </source>
</evidence>
<reference evidence="2 3" key="2">
    <citation type="submission" date="2019-11" db="EMBL/GenBank/DDBJ databases">
        <authorList>
            <person name="Lu H."/>
        </authorList>
    </citation>
    <scope>NUCLEOTIDE SEQUENCE [LARGE SCALE GENOMIC DNA]</scope>
    <source>
        <strain evidence="2 3">FIM1</strain>
    </source>
</reference>
<feature type="compositionally biased region" description="Basic residues" evidence="1">
    <location>
        <begin position="185"/>
        <end position="202"/>
    </location>
</feature>
<feature type="region of interest" description="Disordered" evidence="1">
    <location>
        <begin position="80"/>
        <end position="102"/>
    </location>
</feature>
<sequence length="272" mass="31459">MVADLKVVSRDELFNERNEEPEAEDSVILPKLEFEFIEVNNAEGSTADIDRNTENVDTNNTQEDDEFDFPLFSFGAAAPLDEADNGKAQEEKEEGESRGRSVTKLMKVSLREPSPEVINITRPRSYYFSEYSEAEKQQFRESAIDVDSILKEYKLGPYKGWPEYRGKVIDLNEHNAKIDLEQQRMKKLQKKRPSKKQRIARKLGKERELQRIQKDKEIKMMIKKRFHKRGGKKNKKKVPNPLENAGATPKNKPKTSTNSKPKSAPKPKFRTE</sequence>
<feature type="compositionally biased region" description="Basic and acidic residues" evidence="1">
    <location>
        <begin position="203"/>
        <end position="220"/>
    </location>
</feature>
<keyword evidence="3" id="KW-1185">Reference proteome</keyword>
<gene>
    <name evidence="2" type="ORF">FIM1_4938</name>
</gene>
<name>A0ABX6F3K2_KLUMA</name>
<feature type="compositionally biased region" description="Basic and acidic residues" evidence="1">
    <location>
        <begin position="84"/>
        <end position="99"/>
    </location>
</feature>
<dbReference type="EMBL" id="CP015060">
    <property type="protein sequence ID" value="QGN17729.1"/>
    <property type="molecule type" value="Genomic_DNA"/>
</dbReference>
<feature type="region of interest" description="Disordered" evidence="1">
    <location>
        <begin position="184"/>
        <end position="272"/>
    </location>
</feature>
<evidence type="ECO:0000256" key="1">
    <source>
        <dbReference type="SAM" id="MobiDB-lite"/>
    </source>
</evidence>
<reference evidence="2 3" key="1">
    <citation type="submission" date="2016-03" db="EMBL/GenBank/DDBJ databases">
        <title>How can Kluyveromyces marxianus grow so fast - potential evolutionary course in Saccharomyces Complex revealed by comparative genomics.</title>
        <authorList>
            <person name="Mo W."/>
            <person name="Lu W."/>
            <person name="Yang X."/>
            <person name="Qi J."/>
            <person name="Lv H."/>
        </authorList>
    </citation>
    <scope>NUCLEOTIDE SEQUENCE [LARGE SCALE GENOMIC DNA]</scope>
    <source>
        <strain evidence="2 3">FIM1</strain>
    </source>
</reference>
<organism evidence="2 3">
    <name type="scientific">Kluyveromyces marxianus</name>
    <name type="common">Yeast</name>
    <name type="synonym">Candida kefyr</name>
    <dbReference type="NCBI Taxonomy" id="4911"/>
    <lineage>
        <taxon>Eukaryota</taxon>
        <taxon>Fungi</taxon>
        <taxon>Dikarya</taxon>
        <taxon>Ascomycota</taxon>
        <taxon>Saccharomycotina</taxon>
        <taxon>Saccharomycetes</taxon>
        <taxon>Saccharomycetales</taxon>
        <taxon>Saccharomycetaceae</taxon>
        <taxon>Kluyveromyces</taxon>
    </lineage>
</organism>
<feature type="compositionally biased region" description="Basic residues" evidence="1">
    <location>
        <begin position="221"/>
        <end position="238"/>
    </location>
</feature>